<keyword evidence="4" id="KW-0233">DNA recombination</keyword>
<keyword evidence="3 5" id="KW-0175">Coiled coil</keyword>
<evidence type="ECO:0000256" key="2">
    <source>
        <dbReference type="ARBA" id="ARBA00009840"/>
    </source>
</evidence>
<evidence type="ECO:0000256" key="3">
    <source>
        <dbReference type="ARBA" id="ARBA00023054"/>
    </source>
</evidence>
<dbReference type="PANTHER" id="PTHR30563">
    <property type="entry name" value="DNA RECOMBINATION PROTEIN RMUC"/>
    <property type="match status" value="1"/>
</dbReference>
<dbReference type="PANTHER" id="PTHR30563:SF0">
    <property type="entry name" value="DNA RECOMBINATION PROTEIN RMUC"/>
    <property type="match status" value="1"/>
</dbReference>
<feature type="coiled-coil region" evidence="5">
    <location>
        <begin position="155"/>
        <end position="203"/>
    </location>
</feature>
<organism evidence="7 8">
    <name type="scientific">Candidatus Methylacidithermus pantelleriae</name>
    <dbReference type="NCBI Taxonomy" id="2744239"/>
    <lineage>
        <taxon>Bacteria</taxon>
        <taxon>Pseudomonadati</taxon>
        <taxon>Verrucomicrobiota</taxon>
        <taxon>Methylacidiphilae</taxon>
        <taxon>Methylacidiphilales</taxon>
        <taxon>Methylacidiphilaceae</taxon>
        <taxon>Candidatus Methylacidithermus</taxon>
    </lineage>
</organism>
<accession>A0A8J2BP49</accession>
<feature type="region of interest" description="Disordered" evidence="6">
    <location>
        <begin position="442"/>
        <end position="474"/>
    </location>
</feature>
<protein>
    <submittedName>
        <fullName evidence="7">DNA recombination protein RmuC</fullName>
    </submittedName>
</protein>
<comment type="caution">
    <text evidence="7">The sequence shown here is derived from an EMBL/GenBank/DDBJ whole genome shotgun (WGS) entry which is preliminary data.</text>
</comment>
<evidence type="ECO:0000256" key="6">
    <source>
        <dbReference type="SAM" id="MobiDB-lite"/>
    </source>
</evidence>
<evidence type="ECO:0000313" key="7">
    <source>
        <dbReference type="EMBL" id="CAF0700408.1"/>
    </source>
</evidence>
<sequence>MTTVLTERDFLFFALGLLIGGALSWAISRVRWLTELVRRETQKQSLESLVSELREELQRHQSELAQQQELAHQQAQARLEAQTRWELAQKQLEEQRQLLEEAKNRLVDTFKALSADALQRNNQAFLELARQSLQTLLTEAKGELGQKEQALQALVRPLSEALERYETELKAIEESRQKAYGSLEEQLRRLLSVSDELRRETNQLVSAFRSPQVRGRWGELTLRRAAELAGMSAHCDYIEQPSLGGPGNRLRPDMVISLPSGREVVVDAKLPLDAYLDSLSKTSEEARAEALSRHARQLRDHIRALSEKGYWQTLANSPEFVVLFVPNDAVLSAALEVEPDLVETAIAQKVVLATPATFIALLRAIAYGWKQEELTRNAQKIAELGRQLYDRLKTFVEHFGDLGRSLERAVESFNRAVGSLETRVLPSARRFQELGVIGDEPISELNPVTASPRDTGNQEEQPNSEGGATSSSKP</sequence>
<name>A0A8J2BP49_9BACT</name>
<evidence type="ECO:0000256" key="5">
    <source>
        <dbReference type="SAM" id="Coils"/>
    </source>
</evidence>
<reference evidence="7" key="1">
    <citation type="submission" date="2021-02" db="EMBL/GenBank/DDBJ databases">
        <authorList>
            <person name="Cremers G."/>
            <person name="Picone N."/>
        </authorList>
    </citation>
    <scope>NUCLEOTIDE SEQUENCE</scope>
    <source>
        <strain evidence="7">PQ17</strain>
    </source>
</reference>
<dbReference type="EMBL" id="CAJNOB010000030">
    <property type="protein sequence ID" value="CAF0700408.1"/>
    <property type="molecule type" value="Genomic_DNA"/>
</dbReference>
<comment type="function">
    <text evidence="1">Involved in DNA recombination.</text>
</comment>
<comment type="similarity">
    <text evidence="2">Belongs to the RmuC family.</text>
</comment>
<evidence type="ECO:0000313" key="8">
    <source>
        <dbReference type="Proteomes" id="UP000663859"/>
    </source>
</evidence>
<dbReference type="InterPro" id="IPR003798">
    <property type="entry name" value="DNA_recombination_RmuC"/>
</dbReference>
<dbReference type="Proteomes" id="UP000663859">
    <property type="component" value="Unassembled WGS sequence"/>
</dbReference>
<feature type="coiled-coil region" evidence="5">
    <location>
        <begin position="36"/>
        <end position="112"/>
    </location>
</feature>
<dbReference type="GO" id="GO:0006310">
    <property type="term" value="P:DNA recombination"/>
    <property type="evidence" value="ECO:0007669"/>
    <property type="project" value="UniProtKB-KW"/>
</dbReference>
<proteinExistence type="inferred from homology"/>
<dbReference type="Pfam" id="PF02646">
    <property type="entry name" value="RmuC"/>
    <property type="match status" value="1"/>
</dbReference>
<keyword evidence="8" id="KW-1185">Reference proteome</keyword>
<dbReference type="RefSeq" id="WP_214096393.1">
    <property type="nucleotide sequence ID" value="NZ_CAJNOB010000030.1"/>
</dbReference>
<evidence type="ECO:0000256" key="1">
    <source>
        <dbReference type="ARBA" id="ARBA00003416"/>
    </source>
</evidence>
<gene>
    <name evidence="7" type="ORF">MPNT_360014</name>
</gene>
<feature type="compositionally biased region" description="Polar residues" evidence="6">
    <location>
        <begin position="446"/>
        <end position="474"/>
    </location>
</feature>
<dbReference type="AlphaFoldDB" id="A0A8J2BP49"/>
<evidence type="ECO:0000256" key="4">
    <source>
        <dbReference type="ARBA" id="ARBA00023172"/>
    </source>
</evidence>